<dbReference type="RefSeq" id="WP_083109211.1">
    <property type="nucleotide sequence ID" value="NZ_CP020569.1"/>
</dbReference>
<sequence length="75" mass="8138">MTEHPPVIVHPPTPSGGRRVTVRGQIVGLAHGRGDVAEFLRRAGIAGPAEEIELDDPRLVEWRGGNLDEWPMPPA</sequence>
<name>A0A1V0U1G6_9ACTN</name>
<protein>
    <submittedName>
        <fullName evidence="1">Uncharacterized protein</fullName>
    </submittedName>
</protein>
<dbReference type="KEGG" id="sgv:B1H19_36915"/>
<dbReference type="Proteomes" id="UP000192726">
    <property type="component" value="Chromosome"/>
</dbReference>
<evidence type="ECO:0000313" key="1">
    <source>
        <dbReference type="EMBL" id="ARF59023.1"/>
    </source>
</evidence>
<organism evidence="1 2">
    <name type="scientific">Streptomyces gilvosporeus</name>
    <dbReference type="NCBI Taxonomy" id="553510"/>
    <lineage>
        <taxon>Bacteria</taxon>
        <taxon>Bacillati</taxon>
        <taxon>Actinomycetota</taxon>
        <taxon>Actinomycetes</taxon>
        <taxon>Kitasatosporales</taxon>
        <taxon>Streptomycetaceae</taxon>
        <taxon>Streptomyces</taxon>
    </lineage>
</organism>
<gene>
    <name evidence="1" type="ORF">B1H19_36915</name>
</gene>
<accession>A0A1V0U1G6</accession>
<proteinExistence type="predicted"/>
<dbReference type="EMBL" id="CP020569">
    <property type="protein sequence ID" value="ARF59023.1"/>
    <property type="molecule type" value="Genomic_DNA"/>
</dbReference>
<dbReference type="STRING" id="553510.B1H19_36915"/>
<dbReference type="AlphaFoldDB" id="A0A1V0U1G6"/>
<dbReference type="OrthoDB" id="4255520at2"/>
<keyword evidence="2" id="KW-1185">Reference proteome</keyword>
<evidence type="ECO:0000313" key="2">
    <source>
        <dbReference type="Proteomes" id="UP000192726"/>
    </source>
</evidence>
<reference evidence="1 2" key="1">
    <citation type="submission" date="2017-04" db="EMBL/GenBank/DDBJ databases">
        <title>Complete Genome Sequence of Streptomyces gilvosporeus F607, a Capable Producer of Natamycin.</title>
        <authorList>
            <person name="Zong G."/>
            <person name="Zhong C."/>
            <person name="Fu J."/>
            <person name="Qin R."/>
            <person name="Cao G."/>
        </authorList>
    </citation>
    <scope>NUCLEOTIDE SEQUENCE [LARGE SCALE GENOMIC DNA]</scope>
    <source>
        <strain evidence="1 2">F607</strain>
    </source>
</reference>